<dbReference type="InterPro" id="IPR000326">
    <property type="entry name" value="PAP2/HPO"/>
</dbReference>
<dbReference type="Pfam" id="PF01569">
    <property type="entry name" value="PAP2"/>
    <property type="match status" value="1"/>
</dbReference>
<keyword evidence="1" id="KW-0472">Membrane</keyword>
<evidence type="ECO:0000313" key="3">
    <source>
        <dbReference type="EMBL" id="CAB4947308.1"/>
    </source>
</evidence>
<accession>A0A6J7JTW2</accession>
<gene>
    <name evidence="3" type="ORF">UFOPK3837_00202</name>
</gene>
<feature type="transmembrane region" description="Helical" evidence="1">
    <location>
        <begin position="6"/>
        <end position="22"/>
    </location>
</feature>
<feature type="domain" description="Phosphatidic acid phosphatase type 2/haloperoxidase" evidence="2">
    <location>
        <begin position="125"/>
        <end position="187"/>
    </location>
</feature>
<proteinExistence type="predicted"/>
<protein>
    <submittedName>
        <fullName evidence="3">Unannotated protein</fullName>
    </submittedName>
</protein>
<dbReference type="AlphaFoldDB" id="A0A6J7JTW2"/>
<feature type="transmembrane region" description="Helical" evidence="1">
    <location>
        <begin position="73"/>
        <end position="94"/>
    </location>
</feature>
<organism evidence="3">
    <name type="scientific">freshwater metagenome</name>
    <dbReference type="NCBI Taxonomy" id="449393"/>
    <lineage>
        <taxon>unclassified sequences</taxon>
        <taxon>metagenomes</taxon>
        <taxon>ecological metagenomes</taxon>
    </lineage>
</organism>
<dbReference type="SUPFAM" id="SSF48317">
    <property type="entry name" value="Acid phosphatase/Vanadium-dependent haloperoxidase"/>
    <property type="match status" value="1"/>
</dbReference>
<evidence type="ECO:0000256" key="1">
    <source>
        <dbReference type="SAM" id="Phobius"/>
    </source>
</evidence>
<feature type="transmembrane region" description="Helical" evidence="1">
    <location>
        <begin position="43"/>
        <end position="67"/>
    </location>
</feature>
<dbReference type="EMBL" id="CAFBNO010000004">
    <property type="protein sequence ID" value="CAB4947308.1"/>
    <property type="molecule type" value="Genomic_DNA"/>
</dbReference>
<dbReference type="InterPro" id="IPR036938">
    <property type="entry name" value="PAP2/HPO_sf"/>
</dbReference>
<keyword evidence="1" id="KW-1133">Transmembrane helix</keyword>
<feature type="transmembrane region" description="Helical" evidence="1">
    <location>
        <begin position="132"/>
        <end position="151"/>
    </location>
</feature>
<feature type="transmembrane region" description="Helical" evidence="1">
    <location>
        <begin position="157"/>
        <end position="186"/>
    </location>
</feature>
<sequence>MTQQHWLGVLYLALAVGTYEVLNHIGRSRLIDISMPLDKQIPVIPIFVIPYLSFLPILFVVLPWILWKDAHRFKIFGLTVFVAQMILNVLYLVVPATLVRPKLAGSDVFTVLLRDLVWKLDEPINTFPSNHVTLSVIAILTLGAIAGWRKYLALQVWLVLVCASTLFVHQHIIWDVLAGVVVAVLFQRVLRFNKA</sequence>
<reference evidence="3" key="1">
    <citation type="submission" date="2020-05" db="EMBL/GenBank/DDBJ databases">
        <authorList>
            <person name="Chiriac C."/>
            <person name="Salcher M."/>
            <person name="Ghai R."/>
            <person name="Kavagutti S V."/>
        </authorList>
    </citation>
    <scope>NUCLEOTIDE SEQUENCE</scope>
</reference>
<keyword evidence="1" id="KW-0812">Transmembrane</keyword>
<name>A0A6J7JTW2_9ZZZZ</name>
<dbReference type="Gene3D" id="1.20.144.10">
    <property type="entry name" value="Phosphatidic acid phosphatase type 2/haloperoxidase"/>
    <property type="match status" value="1"/>
</dbReference>
<evidence type="ECO:0000259" key="2">
    <source>
        <dbReference type="Pfam" id="PF01569"/>
    </source>
</evidence>